<organism evidence="2">
    <name type="scientific">Siphoviridae sp. ctt5z12</name>
    <dbReference type="NCBI Taxonomy" id="2823604"/>
    <lineage>
        <taxon>Viruses</taxon>
        <taxon>Duplodnaviria</taxon>
        <taxon>Heunggongvirae</taxon>
        <taxon>Uroviricota</taxon>
        <taxon>Caudoviricetes</taxon>
    </lineage>
</organism>
<dbReference type="Gene3D" id="3.90.75.20">
    <property type="match status" value="1"/>
</dbReference>
<keyword evidence="2" id="KW-0378">Hydrolase</keyword>
<dbReference type="EMBL" id="BK014676">
    <property type="protein sequence ID" value="DAD67362.1"/>
    <property type="molecule type" value="Genomic_DNA"/>
</dbReference>
<sequence length="128" mass="14303">MPWNKGVTGYMGANITSFKHGNAPHNTREAGAIRVTKDGYLEIKLDGVKKWKSLHSLIYKSLMGELPQGHIVIFKDGDKFNLSPDNLLAVSRADLVVMNKSFGDDPAEIKETRVAQIRLKRAIRKAKQ</sequence>
<keyword evidence="2" id="KW-0540">Nuclease</keyword>
<dbReference type="SUPFAM" id="SSF54060">
    <property type="entry name" value="His-Me finger endonucleases"/>
    <property type="match status" value="1"/>
</dbReference>
<protein>
    <submittedName>
        <fullName evidence="2">HNH endonuclease</fullName>
    </submittedName>
</protein>
<dbReference type="Pfam" id="PF13392">
    <property type="entry name" value="HNH_3"/>
    <property type="match status" value="1"/>
</dbReference>
<name>A0A8S5LBN1_9CAUD</name>
<proteinExistence type="predicted"/>
<evidence type="ECO:0000259" key="1">
    <source>
        <dbReference type="Pfam" id="PF13392"/>
    </source>
</evidence>
<keyword evidence="2" id="KW-0255">Endonuclease</keyword>
<accession>A0A8S5LBN1</accession>
<evidence type="ECO:0000313" key="2">
    <source>
        <dbReference type="EMBL" id="DAD67362.1"/>
    </source>
</evidence>
<feature type="domain" description="HNH nuclease" evidence="1">
    <location>
        <begin position="54"/>
        <end position="95"/>
    </location>
</feature>
<reference evidence="2" key="1">
    <citation type="journal article" date="2021" name="Proc. Natl. Acad. Sci. U.S.A.">
        <title>A Catalog of Tens of Thousands of Viruses from Human Metagenomes Reveals Hidden Associations with Chronic Diseases.</title>
        <authorList>
            <person name="Tisza M.J."/>
            <person name="Buck C.B."/>
        </authorList>
    </citation>
    <scope>NUCLEOTIDE SEQUENCE</scope>
    <source>
        <strain evidence="2">Ctt5z12</strain>
    </source>
</reference>
<dbReference type="InterPro" id="IPR044925">
    <property type="entry name" value="His-Me_finger_sf"/>
</dbReference>
<dbReference type="InterPro" id="IPR003615">
    <property type="entry name" value="HNH_nuc"/>
</dbReference>
<dbReference type="GO" id="GO:0004519">
    <property type="term" value="F:endonuclease activity"/>
    <property type="evidence" value="ECO:0007669"/>
    <property type="project" value="UniProtKB-KW"/>
</dbReference>